<evidence type="ECO:0000313" key="1">
    <source>
        <dbReference type="EMBL" id="KAD4180124.1"/>
    </source>
</evidence>
<protein>
    <submittedName>
        <fullName evidence="1">Uncharacterized protein</fullName>
    </submittedName>
</protein>
<keyword evidence="2" id="KW-1185">Reference proteome</keyword>
<organism evidence="1 2">
    <name type="scientific">Mikania micrantha</name>
    <name type="common">bitter vine</name>
    <dbReference type="NCBI Taxonomy" id="192012"/>
    <lineage>
        <taxon>Eukaryota</taxon>
        <taxon>Viridiplantae</taxon>
        <taxon>Streptophyta</taxon>
        <taxon>Embryophyta</taxon>
        <taxon>Tracheophyta</taxon>
        <taxon>Spermatophyta</taxon>
        <taxon>Magnoliopsida</taxon>
        <taxon>eudicotyledons</taxon>
        <taxon>Gunneridae</taxon>
        <taxon>Pentapetalae</taxon>
        <taxon>asterids</taxon>
        <taxon>campanulids</taxon>
        <taxon>Asterales</taxon>
        <taxon>Asteraceae</taxon>
        <taxon>Asteroideae</taxon>
        <taxon>Heliantheae alliance</taxon>
        <taxon>Eupatorieae</taxon>
        <taxon>Mikania</taxon>
    </lineage>
</organism>
<comment type="caution">
    <text evidence="1">The sequence shown here is derived from an EMBL/GenBank/DDBJ whole genome shotgun (WGS) entry which is preliminary data.</text>
</comment>
<reference evidence="1 2" key="1">
    <citation type="submission" date="2019-05" db="EMBL/GenBank/DDBJ databases">
        <title>Mikania micrantha, genome provides insights into the molecular mechanism of rapid growth.</title>
        <authorList>
            <person name="Liu B."/>
        </authorList>
    </citation>
    <scope>NUCLEOTIDE SEQUENCE [LARGE SCALE GENOMIC DNA]</scope>
    <source>
        <strain evidence="1">NLD-2019</strain>
        <tissue evidence="1">Leaf</tissue>
    </source>
</reference>
<accession>A0A5N6N1V5</accession>
<evidence type="ECO:0000313" key="2">
    <source>
        <dbReference type="Proteomes" id="UP000326396"/>
    </source>
</evidence>
<proteinExistence type="predicted"/>
<dbReference type="PANTHER" id="PTHR47076">
    <property type="entry name" value="NHL DOMAIN PROTEIN"/>
    <property type="match status" value="1"/>
</dbReference>
<sequence>MLLIAVQLTQNHTPYKTHKSPKNLFFMARTQPFNVTNTMPPSIIMDHEHEPKHVSDDYYNSDHGCSCFRLFSYFDTRHRNEETASLIYQRPGDFLDNDGWLMKQFKNMKEFSELAAGPRWKNFIRRFSKKPRKANSPFQYDPESYALNFNDGGGGGGEDDSVSCSFSTRFASHSRSMAS</sequence>
<name>A0A5N6N1V5_9ASTR</name>
<dbReference type="AlphaFoldDB" id="A0A5N6N1V5"/>
<dbReference type="EMBL" id="SZYD01000014">
    <property type="protein sequence ID" value="KAD4180124.1"/>
    <property type="molecule type" value="Genomic_DNA"/>
</dbReference>
<dbReference type="PANTHER" id="PTHR47076:SF1">
    <property type="entry name" value="NHL DOMAIN PROTEIN"/>
    <property type="match status" value="1"/>
</dbReference>
<dbReference type="OrthoDB" id="1934748at2759"/>
<gene>
    <name evidence="1" type="ORF">E3N88_28715</name>
</gene>
<dbReference type="Proteomes" id="UP000326396">
    <property type="component" value="Linkage Group LG4"/>
</dbReference>